<keyword evidence="2" id="KW-0805">Transcription regulation</keyword>
<dbReference type="InterPro" id="IPR009057">
    <property type="entry name" value="Homeodomain-like_sf"/>
</dbReference>
<feature type="compositionally biased region" description="Basic and acidic residues" evidence="6">
    <location>
        <begin position="356"/>
        <end position="383"/>
    </location>
</feature>
<dbReference type="OMA" id="HEMAPID"/>
<feature type="domain" description="SANT" evidence="8">
    <location>
        <begin position="64"/>
        <end position="117"/>
    </location>
</feature>
<protein>
    <submittedName>
        <fullName evidence="10">Uncharacterized protein</fullName>
    </submittedName>
</protein>
<dbReference type="GO" id="GO:0010468">
    <property type="term" value="P:regulation of gene expression"/>
    <property type="evidence" value="ECO:0007669"/>
    <property type="project" value="UniProtKB-ARBA"/>
</dbReference>
<dbReference type="NCBIfam" id="TIGR01557">
    <property type="entry name" value="myb_SHAQKYF"/>
    <property type="match status" value="1"/>
</dbReference>
<feature type="compositionally biased region" description="Polar residues" evidence="6">
    <location>
        <begin position="140"/>
        <end position="162"/>
    </location>
</feature>
<dbReference type="SMART" id="SM00717">
    <property type="entry name" value="SANT"/>
    <property type="match status" value="1"/>
</dbReference>
<dbReference type="PANTHER" id="PTHR12802:SF146">
    <property type="entry name" value="PROTEIN REVEILLE 3"/>
    <property type="match status" value="1"/>
</dbReference>
<evidence type="ECO:0000256" key="6">
    <source>
        <dbReference type="SAM" id="MobiDB-lite"/>
    </source>
</evidence>
<dbReference type="Pfam" id="PF24904">
    <property type="entry name" value="RVE6"/>
    <property type="match status" value="1"/>
</dbReference>
<comment type="subcellular location">
    <subcellularLocation>
        <location evidence="1">Nucleus</location>
    </subcellularLocation>
</comment>
<feature type="compositionally biased region" description="Polar residues" evidence="6">
    <location>
        <begin position="384"/>
        <end position="393"/>
    </location>
</feature>
<dbReference type="PROSITE" id="PS51294">
    <property type="entry name" value="HTH_MYB"/>
    <property type="match status" value="1"/>
</dbReference>
<evidence type="ECO:0000256" key="5">
    <source>
        <dbReference type="ARBA" id="ARBA00023242"/>
    </source>
</evidence>
<keyword evidence="5" id="KW-0539">Nucleus</keyword>
<dbReference type="InterPro" id="IPR006447">
    <property type="entry name" value="Myb_dom_plants"/>
</dbReference>
<reference evidence="10" key="1">
    <citation type="submission" date="2007-06" db="EMBL/GenBank/DDBJ databases">
        <title>Full length cDNA sequences from Sitka Spruce (Picea sitchensis).</title>
        <authorList>
            <person name="Ralph S.G."/>
            <person name="Chun H.E."/>
            <person name="Liao N."/>
            <person name="Ali J."/>
            <person name="Reid K."/>
            <person name="Kolosova N."/>
            <person name="Cooper N."/>
            <person name="Cullis C."/>
            <person name="Jancsik S."/>
            <person name="Moore R."/>
            <person name="Mayo M."/>
            <person name="Wagner S."/>
            <person name="Holt R.A."/>
            <person name="Jones S.J.M."/>
            <person name="Marra M.A."/>
            <person name="Ritland C.E."/>
            <person name="Ritland K."/>
            <person name="Bohlmann J."/>
        </authorList>
    </citation>
    <scope>NUCLEOTIDE SEQUENCE</scope>
    <source>
        <tissue evidence="10">Green portion of the leader tissue</tissue>
    </source>
</reference>
<dbReference type="CDD" id="cd00167">
    <property type="entry name" value="SANT"/>
    <property type="match status" value="1"/>
</dbReference>
<evidence type="ECO:0000259" key="9">
    <source>
        <dbReference type="PROSITE" id="PS51294"/>
    </source>
</evidence>
<name>B8LMI5_PICSI</name>
<feature type="region of interest" description="Disordered" evidence="6">
    <location>
        <begin position="336"/>
        <end position="393"/>
    </location>
</feature>
<dbReference type="InterPro" id="IPR001005">
    <property type="entry name" value="SANT/Myb"/>
</dbReference>
<organism evidence="10">
    <name type="scientific">Picea sitchensis</name>
    <name type="common">Sitka spruce</name>
    <name type="synonym">Pinus sitchensis</name>
    <dbReference type="NCBI Taxonomy" id="3332"/>
    <lineage>
        <taxon>Eukaryota</taxon>
        <taxon>Viridiplantae</taxon>
        <taxon>Streptophyta</taxon>
        <taxon>Embryophyta</taxon>
        <taxon>Tracheophyta</taxon>
        <taxon>Spermatophyta</taxon>
        <taxon>Pinopsida</taxon>
        <taxon>Pinidae</taxon>
        <taxon>Conifers I</taxon>
        <taxon>Pinales</taxon>
        <taxon>Pinaceae</taxon>
        <taxon>Picea</taxon>
    </lineage>
</organism>
<evidence type="ECO:0000259" key="8">
    <source>
        <dbReference type="PROSITE" id="PS51293"/>
    </source>
</evidence>
<feature type="domain" description="Myb-like" evidence="7">
    <location>
        <begin position="61"/>
        <end position="111"/>
    </location>
</feature>
<sequence>MPMLVETYRDSFETSSGGSSVDLVGMALPGLAPNLSAAAVSVSVSASASEDSAKKIRKPYTITKSRESWSEQEHDKFLEALQLFDRDWKKIEAFVGSKTVIQIRSHAQKYFLKVQKNGTREHVPPPRPKRKASHPYPQKASKNVPVSQQVSPAFPPATSQLDSGYYPRAESSSILTKSGSSCPTVSSWVHHNIPSIDVSFVEKDDGGPAGIATANNCSSGSTESSPHTWPPHSEIPEKGSESLPVRVKPDFSQVYKFIGSVFDPSTTGHLKKLKEMDPIDLETVLLLMRNLSINLSSPDFEEHKLFLSVCDMNPQDAGPVIANQTDECMAVPGTAATQPSDLWNDPLRSVNLGSVKGHEKEDPNSRQKSHDLKGSADSKHSDPDGTSVNGTAASFHSNLAKTCGMTRSCFSNEAPT</sequence>
<proteinExistence type="evidence at transcript level"/>
<dbReference type="SUPFAM" id="SSF46689">
    <property type="entry name" value="Homeodomain-like"/>
    <property type="match status" value="1"/>
</dbReference>
<keyword evidence="3" id="KW-0238">DNA-binding</keyword>
<dbReference type="EMBL" id="EF677005">
    <property type="protein sequence ID" value="ABR16865.1"/>
    <property type="molecule type" value="mRNA"/>
</dbReference>
<dbReference type="GO" id="GO:0003677">
    <property type="term" value="F:DNA binding"/>
    <property type="evidence" value="ECO:0007669"/>
    <property type="project" value="UniProtKB-KW"/>
</dbReference>
<dbReference type="Pfam" id="PF00249">
    <property type="entry name" value="Myb_DNA-binding"/>
    <property type="match status" value="1"/>
</dbReference>
<feature type="domain" description="HTH myb-type" evidence="9">
    <location>
        <begin position="61"/>
        <end position="115"/>
    </location>
</feature>
<evidence type="ECO:0000313" key="10">
    <source>
        <dbReference type="EMBL" id="ABR16865.1"/>
    </source>
</evidence>
<accession>B8LMI5</accession>
<dbReference type="PANTHER" id="PTHR12802">
    <property type="entry name" value="SWI/SNF COMPLEX-RELATED"/>
    <property type="match status" value="1"/>
</dbReference>
<evidence type="ECO:0000256" key="1">
    <source>
        <dbReference type="ARBA" id="ARBA00004123"/>
    </source>
</evidence>
<feature type="region of interest" description="Disordered" evidence="6">
    <location>
        <begin position="114"/>
        <end position="165"/>
    </location>
</feature>
<feature type="compositionally biased region" description="Polar residues" evidence="6">
    <location>
        <begin position="215"/>
        <end position="227"/>
    </location>
</feature>
<evidence type="ECO:0000259" key="7">
    <source>
        <dbReference type="PROSITE" id="PS50090"/>
    </source>
</evidence>
<dbReference type="GO" id="GO:0005634">
    <property type="term" value="C:nucleus"/>
    <property type="evidence" value="ECO:0007669"/>
    <property type="project" value="UniProtKB-SubCell"/>
</dbReference>
<evidence type="ECO:0000256" key="2">
    <source>
        <dbReference type="ARBA" id="ARBA00023015"/>
    </source>
</evidence>
<evidence type="ECO:0000256" key="4">
    <source>
        <dbReference type="ARBA" id="ARBA00023163"/>
    </source>
</evidence>
<dbReference type="AlphaFoldDB" id="B8LMI5"/>
<dbReference type="PROSITE" id="PS50090">
    <property type="entry name" value="MYB_LIKE"/>
    <property type="match status" value="1"/>
</dbReference>
<evidence type="ECO:0000256" key="3">
    <source>
        <dbReference type="ARBA" id="ARBA00023125"/>
    </source>
</evidence>
<feature type="region of interest" description="Disordered" evidence="6">
    <location>
        <begin position="215"/>
        <end position="242"/>
    </location>
</feature>
<dbReference type="InterPro" id="IPR017884">
    <property type="entry name" value="SANT_dom"/>
</dbReference>
<dbReference type="PROSITE" id="PS51293">
    <property type="entry name" value="SANT"/>
    <property type="match status" value="1"/>
</dbReference>
<keyword evidence="4" id="KW-0804">Transcription</keyword>
<dbReference type="FunFam" id="1.10.10.60:FF:000023">
    <property type="entry name" value="protein REVEILLE 6 isoform X1"/>
    <property type="match status" value="1"/>
</dbReference>
<dbReference type="Gene3D" id="1.10.10.60">
    <property type="entry name" value="Homeodomain-like"/>
    <property type="match status" value="1"/>
</dbReference>
<dbReference type="InterPro" id="IPR017930">
    <property type="entry name" value="Myb_dom"/>
</dbReference>